<keyword evidence="3 5" id="KW-1133">Transmembrane helix</keyword>
<dbReference type="InterPro" id="IPR051617">
    <property type="entry name" value="UNC-93-like_regulator"/>
</dbReference>
<dbReference type="CDD" id="cd06178">
    <property type="entry name" value="MFS_unc93-like"/>
    <property type="match status" value="1"/>
</dbReference>
<dbReference type="EMBL" id="JAIQCV010000013">
    <property type="protein sequence ID" value="KAH1030344.1"/>
    <property type="molecule type" value="Genomic_DNA"/>
</dbReference>
<feature type="transmembrane region" description="Helical" evidence="5">
    <location>
        <begin position="245"/>
        <end position="261"/>
    </location>
</feature>
<evidence type="ECO:0000256" key="4">
    <source>
        <dbReference type="ARBA" id="ARBA00023136"/>
    </source>
</evidence>
<dbReference type="AlphaFoldDB" id="A0A9D3U5L8"/>
<dbReference type="OrthoDB" id="196103at2759"/>
<evidence type="ECO:0000256" key="2">
    <source>
        <dbReference type="ARBA" id="ARBA00022692"/>
    </source>
</evidence>
<evidence type="ECO:0000256" key="5">
    <source>
        <dbReference type="SAM" id="Phobius"/>
    </source>
</evidence>
<keyword evidence="2 5" id="KW-0812">Transmembrane</keyword>
<keyword evidence="7" id="KW-1185">Reference proteome</keyword>
<dbReference type="PANTHER" id="PTHR23294:SF59">
    <property type="entry name" value="UNC93-LIKE PROTEIN C922.05C"/>
    <property type="match status" value="1"/>
</dbReference>
<proteinExistence type="predicted"/>
<feature type="transmembrane region" description="Helical" evidence="5">
    <location>
        <begin position="68"/>
        <end position="86"/>
    </location>
</feature>
<gene>
    <name evidence="6" type="ORF">J1N35_042518</name>
</gene>
<dbReference type="Proteomes" id="UP000828251">
    <property type="component" value="Unassembled WGS sequence"/>
</dbReference>
<organism evidence="6 7">
    <name type="scientific">Gossypium stocksii</name>
    <dbReference type="NCBI Taxonomy" id="47602"/>
    <lineage>
        <taxon>Eukaryota</taxon>
        <taxon>Viridiplantae</taxon>
        <taxon>Streptophyta</taxon>
        <taxon>Embryophyta</taxon>
        <taxon>Tracheophyta</taxon>
        <taxon>Spermatophyta</taxon>
        <taxon>Magnoliopsida</taxon>
        <taxon>eudicotyledons</taxon>
        <taxon>Gunneridae</taxon>
        <taxon>Pentapetalae</taxon>
        <taxon>rosids</taxon>
        <taxon>malvids</taxon>
        <taxon>Malvales</taxon>
        <taxon>Malvaceae</taxon>
        <taxon>Malvoideae</taxon>
        <taxon>Gossypium</taxon>
    </lineage>
</organism>
<comment type="subcellular location">
    <subcellularLocation>
        <location evidence="1">Membrane</location>
        <topology evidence="1">Multi-pass membrane protein</topology>
    </subcellularLocation>
</comment>
<dbReference type="SUPFAM" id="SSF103473">
    <property type="entry name" value="MFS general substrate transporter"/>
    <property type="match status" value="1"/>
</dbReference>
<dbReference type="InterPro" id="IPR036259">
    <property type="entry name" value="MFS_trans_sf"/>
</dbReference>
<feature type="transmembrane region" description="Helical" evidence="5">
    <location>
        <begin position="310"/>
        <end position="329"/>
    </location>
</feature>
<dbReference type="GO" id="GO:0016020">
    <property type="term" value="C:membrane"/>
    <property type="evidence" value="ECO:0007669"/>
    <property type="project" value="UniProtKB-SubCell"/>
</dbReference>
<evidence type="ECO:0008006" key="8">
    <source>
        <dbReference type="Google" id="ProtNLM"/>
    </source>
</evidence>
<evidence type="ECO:0000313" key="6">
    <source>
        <dbReference type="EMBL" id="KAH1030344.1"/>
    </source>
</evidence>
<reference evidence="6 7" key="1">
    <citation type="journal article" date="2021" name="Plant Biotechnol. J.">
        <title>Multi-omics assisted identification of the key and species-specific regulatory components of drought-tolerant mechanisms in Gossypium stocksii.</title>
        <authorList>
            <person name="Yu D."/>
            <person name="Ke L."/>
            <person name="Zhang D."/>
            <person name="Wu Y."/>
            <person name="Sun Y."/>
            <person name="Mei J."/>
            <person name="Sun J."/>
            <person name="Sun Y."/>
        </authorList>
    </citation>
    <scope>NUCLEOTIDE SEQUENCE [LARGE SCALE GENOMIC DNA]</scope>
    <source>
        <strain evidence="7">cv. E1</strain>
        <tissue evidence="6">Leaf</tissue>
    </source>
</reference>
<feature type="transmembrane region" description="Helical" evidence="5">
    <location>
        <begin position="156"/>
        <end position="177"/>
    </location>
</feature>
<feature type="transmembrane region" description="Helical" evidence="5">
    <location>
        <begin position="28"/>
        <end position="48"/>
    </location>
</feature>
<sequence>MGAEVEVKDEESITKLSTKSRFRYNSPLVQVSLIGLVCFCCPGMFNALSGMGGGGQLDPTATDNANTALYTTFAVFGILGGGIYNILGPHLTLAAGCSTYVLYAGSLLYYNQQQHQGFVIIAGALLGIGAGLLWACEGAIMTSYPPPNRKGTYISLFWSIFNMGGVIGGLIPFILNYHRNEAASVNDATYIGFMCFMSAGTLLSFVILPPNRVVRDDGTHCTDVKYSSVSKEATEVLKLFTNWKMLLIVPAAWASNFFYTYQFNNVNAVLFNLRTRGLNNVFYWGAQMLGSIGIGYILDFSFQSRRMRGFVGISVVALLGTAIWGGGLANQLPYSRDHPPSNKLDFKDSSFAGPFVLYFSYGLLDAMFQSMVYWVIGALADDSQTLSRYSGFYKGVQSAGAAVAWQVDTHKVPLLSQLIVNWSLTTISYPLLVLLVMLAVKDDNKTEDEIVKEDTIPSNKDVNSTAIST</sequence>
<protein>
    <recommendedName>
        <fullName evidence="8">UNC93-like protein 1</fullName>
    </recommendedName>
</protein>
<accession>A0A9D3U5L8</accession>
<keyword evidence="4 5" id="KW-0472">Membrane</keyword>
<feature type="transmembrane region" description="Helical" evidence="5">
    <location>
        <begin position="93"/>
        <end position="110"/>
    </location>
</feature>
<feature type="transmembrane region" description="Helical" evidence="5">
    <location>
        <begin position="281"/>
        <end position="298"/>
    </location>
</feature>
<feature type="transmembrane region" description="Helical" evidence="5">
    <location>
        <begin position="116"/>
        <end position="135"/>
    </location>
</feature>
<feature type="transmembrane region" description="Helical" evidence="5">
    <location>
        <begin position="189"/>
        <end position="208"/>
    </location>
</feature>
<dbReference type="Gene3D" id="1.20.1250.20">
    <property type="entry name" value="MFS general substrate transporter like domains"/>
    <property type="match status" value="1"/>
</dbReference>
<feature type="transmembrane region" description="Helical" evidence="5">
    <location>
        <begin position="355"/>
        <end position="379"/>
    </location>
</feature>
<evidence type="ECO:0000256" key="1">
    <source>
        <dbReference type="ARBA" id="ARBA00004141"/>
    </source>
</evidence>
<evidence type="ECO:0000256" key="3">
    <source>
        <dbReference type="ARBA" id="ARBA00022989"/>
    </source>
</evidence>
<comment type="caution">
    <text evidence="6">The sequence shown here is derived from an EMBL/GenBank/DDBJ whole genome shotgun (WGS) entry which is preliminary data.</text>
</comment>
<feature type="transmembrane region" description="Helical" evidence="5">
    <location>
        <begin position="419"/>
        <end position="440"/>
    </location>
</feature>
<evidence type="ECO:0000313" key="7">
    <source>
        <dbReference type="Proteomes" id="UP000828251"/>
    </source>
</evidence>
<dbReference type="PANTHER" id="PTHR23294">
    <property type="entry name" value="ET TRANSLATION PRODUCT-RELATED"/>
    <property type="match status" value="1"/>
</dbReference>
<name>A0A9D3U5L8_9ROSI</name>
<dbReference type="InterPro" id="IPR010291">
    <property type="entry name" value="Ion_channel_UNC-93"/>
</dbReference>
<dbReference type="Pfam" id="PF05978">
    <property type="entry name" value="UNC-93"/>
    <property type="match status" value="1"/>
</dbReference>